<evidence type="ECO:0000313" key="9">
    <source>
        <dbReference type="RefSeq" id="XP_015610521.1"/>
    </source>
</evidence>
<evidence type="ECO:0000256" key="2">
    <source>
        <dbReference type="ARBA" id="ARBA00022768"/>
    </source>
</evidence>
<keyword evidence="5 6" id="KW-0496">Mitochondrion</keyword>
<dbReference type="HAMAP" id="MF_00050">
    <property type="entry name" value="EF_Ts"/>
    <property type="match status" value="1"/>
</dbReference>
<dbReference type="Gene3D" id="3.30.479.20">
    <property type="entry name" value="Elongation factor Ts, dimerisation domain"/>
    <property type="match status" value="2"/>
</dbReference>
<reference evidence="9" key="1">
    <citation type="submission" date="2025-08" db="UniProtKB">
        <authorList>
            <consortium name="RefSeq"/>
        </authorList>
    </citation>
    <scope>IDENTIFICATION</scope>
</reference>
<dbReference type="SUPFAM" id="SSF46934">
    <property type="entry name" value="UBA-like"/>
    <property type="match status" value="1"/>
</dbReference>
<gene>
    <name evidence="9" type="primary">LOC107275182</name>
</gene>
<dbReference type="RefSeq" id="XP_015610521.1">
    <property type="nucleotide sequence ID" value="XM_015755035.2"/>
</dbReference>
<dbReference type="CDD" id="cd14275">
    <property type="entry name" value="UBA_EF-Ts"/>
    <property type="match status" value="1"/>
</dbReference>
<keyword evidence="8" id="KW-1185">Reference proteome</keyword>
<protein>
    <recommendedName>
        <fullName evidence="6">Elongation factor Ts, mitochondrial</fullName>
        <shortName evidence="6">EF-Ts</shortName>
        <shortName evidence="6">EF-TsMt</shortName>
    </recommendedName>
</protein>
<keyword evidence="2 6" id="KW-0251">Elongation factor</keyword>
<keyword evidence="4" id="KW-0809">Transit peptide</keyword>
<dbReference type="Pfam" id="PF00889">
    <property type="entry name" value="EF_TS"/>
    <property type="match status" value="1"/>
</dbReference>
<dbReference type="Gene3D" id="1.10.8.10">
    <property type="entry name" value="DNA helicase RuvA subunit, C-terminal domain"/>
    <property type="match status" value="1"/>
</dbReference>
<dbReference type="GeneID" id="107275182"/>
<name>A0AAJ7CHP3_CEPCN</name>
<comment type="function">
    <text evidence="6">Associates with the EF-Tu.GDP complex and induces the exchange of GDP to GTP. It remains bound to the aminoacyl-tRNA.EF-Tu.GTP complex up to the GTP hydrolysis stage on the ribosome.</text>
</comment>
<dbReference type="InterPro" id="IPR018101">
    <property type="entry name" value="Transl_elong_Ts_CS"/>
</dbReference>
<dbReference type="Pfam" id="PF25025">
    <property type="entry name" value="EF-Ts_N"/>
    <property type="match status" value="1"/>
</dbReference>
<comment type="similarity">
    <text evidence="1 6">Belongs to the EF-Ts family.</text>
</comment>
<comment type="subcellular location">
    <subcellularLocation>
        <location evidence="6">Mitochondrion</location>
    </subcellularLocation>
</comment>
<organism evidence="8 9">
    <name type="scientific">Cephus cinctus</name>
    <name type="common">Wheat stem sawfly</name>
    <dbReference type="NCBI Taxonomy" id="211228"/>
    <lineage>
        <taxon>Eukaryota</taxon>
        <taxon>Metazoa</taxon>
        <taxon>Ecdysozoa</taxon>
        <taxon>Arthropoda</taxon>
        <taxon>Hexapoda</taxon>
        <taxon>Insecta</taxon>
        <taxon>Pterygota</taxon>
        <taxon>Neoptera</taxon>
        <taxon>Endopterygota</taxon>
        <taxon>Hymenoptera</taxon>
        <taxon>Cephoidea</taxon>
        <taxon>Cephidae</taxon>
        <taxon>Cephus</taxon>
    </lineage>
</organism>
<evidence type="ECO:0000259" key="7">
    <source>
        <dbReference type="Pfam" id="PF00889"/>
    </source>
</evidence>
<dbReference type="InterPro" id="IPR036402">
    <property type="entry name" value="EF-Ts_dimer_sf"/>
</dbReference>
<proteinExistence type="inferred from homology"/>
<evidence type="ECO:0000256" key="4">
    <source>
        <dbReference type="ARBA" id="ARBA00022946"/>
    </source>
</evidence>
<evidence type="ECO:0000256" key="3">
    <source>
        <dbReference type="ARBA" id="ARBA00022917"/>
    </source>
</evidence>
<evidence type="ECO:0000256" key="5">
    <source>
        <dbReference type="ARBA" id="ARBA00023128"/>
    </source>
</evidence>
<keyword evidence="3 6" id="KW-0648">Protein biosynthesis</keyword>
<evidence type="ECO:0000256" key="6">
    <source>
        <dbReference type="HAMAP-Rule" id="MF_03135"/>
    </source>
</evidence>
<dbReference type="PANTHER" id="PTHR11741">
    <property type="entry name" value="ELONGATION FACTOR TS"/>
    <property type="match status" value="1"/>
</dbReference>
<dbReference type="InterPro" id="IPR001816">
    <property type="entry name" value="Transl_elong_EFTs/EF1B"/>
</dbReference>
<dbReference type="Proteomes" id="UP000694920">
    <property type="component" value="Unplaced"/>
</dbReference>
<sequence length="308" mass="33664">MNSRRIMISNRIFRLIHTNGTLWQATNKSLLAKLRKKTGYTFTNCKKALELHENNLEKAEQWLNEQAQNLGWSKAAKLQGRPTAQGLIAVIVNKAHGALVEINCETDFVARNKQFHKLTETVALAVLKYTTSLTGNDLVNKALLDSEALNALSAPDGKLLADHSALTIGSVGENLAIKRALCMSVQPGVTLAGYSHPASIHPASPALGRYGTLLALKGAENNELLPNQLCQHIIGMNPLKIGDPQVDQPMANIDDETTLIYQEYLLDPTLNVQQVLIDAQAQVLDFARFEMGEIIDTSQSLDSVETCG</sequence>
<dbReference type="InterPro" id="IPR009060">
    <property type="entry name" value="UBA-like_sf"/>
</dbReference>
<dbReference type="GO" id="GO:0070125">
    <property type="term" value="P:mitochondrial translational elongation"/>
    <property type="evidence" value="ECO:0007669"/>
    <property type="project" value="TreeGrafter"/>
</dbReference>
<dbReference type="GO" id="GO:0003746">
    <property type="term" value="F:translation elongation factor activity"/>
    <property type="evidence" value="ECO:0007669"/>
    <property type="project" value="UniProtKB-UniRule"/>
</dbReference>
<dbReference type="PROSITE" id="PS01127">
    <property type="entry name" value="EF_TS_2"/>
    <property type="match status" value="1"/>
</dbReference>
<dbReference type="CTD" id="35060"/>
<feature type="domain" description="Translation elongation factor EFTs/EF1B dimerisation" evidence="7">
    <location>
        <begin position="97"/>
        <end position="250"/>
    </location>
</feature>
<dbReference type="KEGG" id="ccin:107275182"/>
<dbReference type="AlphaFoldDB" id="A0AAJ7CHP3"/>
<dbReference type="GO" id="GO:0005739">
    <property type="term" value="C:mitochondrion"/>
    <property type="evidence" value="ECO:0007669"/>
    <property type="project" value="UniProtKB-SubCell"/>
</dbReference>
<dbReference type="SUPFAM" id="SSF54713">
    <property type="entry name" value="Elongation factor Ts (EF-Ts), dimerisation domain"/>
    <property type="match status" value="1"/>
</dbReference>
<evidence type="ECO:0000256" key="1">
    <source>
        <dbReference type="ARBA" id="ARBA00005532"/>
    </source>
</evidence>
<evidence type="ECO:0000313" key="8">
    <source>
        <dbReference type="Proteomes" id="UP000694920"/>
    </source>
</evidence>
<accession>A0AAJ7CHP3</accession>
<dbReference type="FunFam" id="1.10.8.10:FF:000031">
    <property type="entry name" value="Elongation factor Ts, mitochondrial"/>
    <property type="match status" value="1"/>
</dbReference>
<dbReference type="PANTHER" id="PTHR11741:SF0">
    <property type="entry name" value="ELONGATION FACTOR TS, MITOCHONDRIAL"/>
    <property type="match status" value="1"/>
</dbReference>
<dbReference type="InterPro" id="IPR014039">
    <property type="entry name" value="Transl_elong_EFTs/EF1B_dimer"/>
</dbReference>